<accession>A0A4S3B6Z6</accession>
<organism evidence="2 3">
    <name type="scientific">Vagococcus silagei</name>
    <dbReference type="NCBI Taxonomy" id="2508885"/>
    <lineage>
        <taxon>Bacteria</taxon>
        <taxon>Bacillati</taxon>
        <taxon>Bacillota</taxon>
        <taxon>Bacilli</taxon>
        <taxon>Lactobacillales</taxon>
        <taxon>Enterococcaceae</taxon>
        <taxon>Vagococcus</taxon>
    </lineage>
</organism>
<dbReference type="InterPro" id="IPR018490">
    <property type="entry name" value="cNMP-bd_dom_sf"/>
</dbReference>
<dbReference type="InterPro" id="IPR050397">
    <property type="entry name" value="Env_Response_Regulators"/>
</dbReference>
<dbReference type="SMART" id="SM00100">
    <property type="entry name" value="cNMP"/>
    <property type="match status" value="1"/>
</dbReference>
<evidence type="ECO:0000259" key="1">
    <source>
        <dbReference type="PROSITE" id="PS50042"/>
    </source>
</evidence>
<dbReference type="Pfam" id="PF00027">
    <property type="entry name" value="cNMP_binding"/>
    <property type="match status" value="1"/>
</dbReference>
<dbReference type="PROSITE" id="PS50042">
    <property type="entry name" value="CNMP_BINDING_3"/>
    <property type="match status" value="1"/>
</dbReference>
<dbReference type="GO" id="GO:0005829">
    <property type="term" value="C:cytosol"/>
    <property type="evidence" value="ECO:0007669"/>
    <property type="project" value="TreeGrafter"/>
</dbReference>
<dbReference type="AlphaFoldDB" id="A0A4S3B6Z6"/>
<sequence length="223" mass="25523">MKKINISNTARYQEVWQAFLNVSIDELERIADVVIFKPKETIIRNDLGTEMLFILLEGKAKVSLLHEDGKQSIVHFVQAGELIGELSLLGVENQTKDVTAQSECLCLAIPFQKGQSMLLENTIFLKQLSIYLAQKLLSRTNRLSEGQNYPIINRLAAFILYTESNTHYHEKHTEVAEYLAVSYRHLLYTFQQLMESGMIIKNKPGYDIVNRNSLQKLAGTIRF</sequence>
<dbReference type="InterPro" id="IPR014710">
    <property type="entry name" value="RmlC-like_jellyroll"/>
</dbReference>
<dbReference type="GO" id="GO:0003700">
    <property type="term" value="F:DNA-binding transcription factor activity"/>
    <property type="evidence" value="ECO:0007669"/>
    <property type="project" value="TreeGrafter"/>
</dbReference>
<dbReference type="Gene3D" id="2.60.120.10">
    <property type="entry name" value="Jelly Rolls"/>
    <property type="match status" value="1"/>
</dbReference>
<comment type="caution">
    <text evidence="2">The sequence shown here is derived from an EMBL/GenBank/DDBJ whole genome shotgun (WGS) entry which is preliminary data.</text>
</comment>
<dbReference type="PANTHER" id="PTHR24567">
    <property type="entry name" value="CRP FAMILY TRANSCRIPTIONAL REGULATORY PROTEIN"/>
    <property type="match status" value="1"/>
</dbReference>
<evidence type="ECO:0000313" key="3">
    <source>
        <dbReference type="Proteomes" id="UP000310506"/>
    </source>
</evidence>
<keyword evidence="3" id="KW-1185">Reference proteome</keyword>
<dbReference type="NCBIfam" id="NF007707">
    <property type="entry name" value="PRK10402.1"/>
    <property type="match status" value="1"/>
</dbReference>
<name>A0A4S3B6Z6_9ENTE</name>
<dbReference type="CDD" id="cd00038">
    <property type="entry name" value="CAP_ED"/>
    <property type="match status" value="1"/>
</dbReference>
<dbReference type="PANTHER" id="PTHR24567:SF26">
    <property type="entry name" value="REGULATORY PROTEIN YEIL"/>
    <property type="match status" value="1"/>
</dbReference>
<protein>
    <submittedName>
        <fullName evidence="2">Transcriptional regulator YeiL</fullName>
    </submittedName>
</protein>
<dbReference type="SUPFAM" id="SSF51206">
    <property type="entry name" value="cAMP-binding domain-like"/>
    <property type="match status" value="1"/>
</dbReference>
<dbReference type="InterPro" id="IPR000595">
    <property type="entry name" value="cNMP-bd_dom"/>
</dbReference>
<feature type="domain" description="Cyclic nucleotide-binding" evidence="1">
    <location>
        <begin position="36"/>
        <end position="135"/>
    </location>
</feature>
<dbReference type="RefSeq" id="WP_136136584.1">
    <property type="nucleotide sequence ID" value="NZ_SDGV01000011.1"/>
</dbReference>
<dbReference type="EMBL" id="SDGV01000011">
    <property type="protein sequence ID" value="THB61573.1"/>
    <property type="molecule type" value="Genomic_DNA"/>
</dbReference>
<proteinExistence type="predicted"/>
<reference evidence="2 3" key="1">
    <citation type="submission" date="2019-01" db="EMBL/GenBank/DDBJ databases">
        <title>Vagococcus silagei sp. nov. isolated from brewer's grain.</title>
        <authorList>
            <person name="Guu J.-R."/>
        </authorList>
    </citation>
    <scope>NUCLEOTIDE SEQUENCE [LARGE SCALE GENOMIC DNA]</scope>
    <source>
        <strain evidence="2 3">2B-2</strain>
    </source>
</reference>
<evidence type="ECO:0000313" key="2">
    <source>
        <dbReference type="EMBL" id="THB61573.1"/>
    </source>
</evidence>
<gene>
    <name evidence="2" type="primary">yeiL</name>
    <name evidence="2" type="ORF">ESZ54_04965</name>
</gene>
<dbReference type="OrthoDB" id="581021at2"/>
<dbReference type="Proteomes" id="UP000310506">
    <property type="component" value="Unassembled WGS sequence"/>
</dbReference>